<dbReference type="AlphaFoldDB" id="A0A0B5QF15"/>
<dbReference type="Proteomes" id="UP000031866">
    <property type="component" value="Chromosome"/>
</dbReference>
<reference evidence="3" key="4">
    <citation type="submission" date="2020-05" db="EMBL/GenBank/DDBJ databases">
        <title>Genomic insights into acetone-butanol-ethanol (ABE) fermentation by sequencing solventogenic clostridia strains.</title>
        <authorList>
            <person name="Brown S."/>
        </authorList>
    </citation>
    <scope>NUCLEOTIDE SEQUENCE</scope>
    <source>
        <strain evidence="3">DJ126</strain>
    </source>
</reference>
<evidence type="ECO:0000313" key="4">
    <source>
        <dbReference type="Proteomes" id="UP000031866"/>
    </source>
</evidence>
<evidence type="ECO:0000313" key="2">
    <source>
        <dbReference type="EMBL" id="NMF04439.1"/>
    </source>
</evidence>
<dbReference type="KEGG" id="cbei:LF65_03006"/>
<dbReference type="RefSeq" id="WP_017211650.1">
    <property type="nucleotide sequence ID" value="NZ_CP010086.2"/>
</dbReference>
<name>A0A0B5QF15_CLOBE</name>
<reference evidence="2 5" key="3">
    <citation type="submission" date="2020-04" db="EMBL/GenBank/DDBJ databases">
        <authorList>
            <person name="Hitch T.C.A."/>
            <person name="Wylensek D."/>
            <person name="Clavel T."/>
        </authorList>
    </citation>
    <scope>NUCLEOTIDE SEQUENCE [LARGE SCALE GENOMIC DNA]</scope>
    <source>
        <strain evidence="2 5">WB01_NA02</strain>
    </source>
</reference>
<accession>A0A0B5QF15</accession>
<protein>
    <submittedName>
        <fullName evidence="1">Uncharacterized protein</fullName>
    </submittedName>
</protein>
<organism evidence="1 4">
    <name type="scientific">Clostridium beijerinckii</name>
    <name type="common">Clostridium MP</name>
    <dbReference type="NCBI Taxonomy" id="1520"/>
    <lineage>
        <taxon>Bacteria</taxon>
        <taxon>Bacillati</taxon>
        <taxon>Bacillota</taxon>
        <taxon>Clostridia</taxon>
        <taxon>Eubacteriales</taxon>
        <taxon>Clostridiaceae</taxon>
        <taxon>Clostridium</taxon>
    </lineage>
</organism>
<evidence type="ECO:0000313" key="3">
    <source>
        <dbReference type="EMBL" id="NRV11768.1"/>
    </source>
</evidence>
<dbReference type="Proteomes" id="UP000587880">
    <property type="component" value="Unassembled WGS sequence"/>
</dbReference>
<dbReference type="OrthoDB" id="1909110at2"/>
<reference evidence="4" key="1">
    <citation type="submission" date="2014-12" db="EMBL/GenBank/DDBJ databases">
        <title>Genome sequence of Clostridium beijerinckii strain 59B.</title>
        <authorList>
            <person name="Little G.T."/>
            <person name="Minton N.P."/>
        </authorList>
    </citation>
    <scope>NUCLEOTIDE SEQUENCE [LARGE SCALE GENOMIC DNA]</scope>
    <source>
        <strain evidence="4">59B</strain>
    </source>
</reference>
<evidence type="ECO:0000313" key="5">
    <source>
        <dbReference type="Proteomes" id="UP000587880"/>
    </source>
</evidence>
<evidence type="ECO:0000313" key="1">
    <source>
        <dbReference type="EMBL" id="AJG99575.1"/>
    </source>
</evidence>
<sequence>MKKIVSRLIFGFVLFSIIGYSGIPEKVKNEYINSNKYAGIHIKEIKERSVLNNSGEEIGKRGEVTYNPDKITDEALINFYNDKIKNTGYNYYTLINEKDKTQGIVSIACVNVLTYSEIDDNGYIVKANKNFEVK</sequence>
<reference evidence="1" key="2">
    <citation type="submission" date="2016-02" db="EMBL/GenBank/DDBJ databases">
        <title>Genome sequence of Clostridium beijerinckii strain 59B.</title>
        <authorList>
            <person name="Little G.T."/>
            <person name="Minton N.P."/>
        </authorList>
    </citation>
    <scope>NUCLEOTIDE SEQUENCE</scope>
    <source>
        <strain evidence="1">NCIMB 14988</strain>
    </source>
</reference>
<dbReference type="Proteomes" id="UP000821656">
    <property type="component" value="Unassembled WGS sequence"/>
</dbReference>
<dbReference type="EMBL" id="JABSXK010000001">
    <property type="protein sequence ID" value="NRV11768.1"/>
    <property type="molecule type" value="Genomic_DNA"/>
</dbReference>
<dbReference type="EMBL" id="JABAGD010000009">
    <property type="protein sequence ID" value="NMF04439.1"/>
    <property type="molecule type" value="Genomic_DNA"/>
</dbReference>
<dbReference type="EMBL" id="CP010086">
    <property type="protein sequence ID" value="AJG99575.1"/>
    <property type="molecule type" value="Genomic_DNA"/>
</dbReference>
<proteinExistence type="predicted"/>
<gene>
    <name evidence="3" type="ORF">DFH45_004731</name>
    <name evidence="2" type="ORF">HF849_06635</name>
    <name evidence="1" type="ORF">LF65_03006</name>
</gene>